<dbReference type="Proteomes" id="UP000813463">
    <property type="component" value="Chromosome 5"/>
</dbReference>
<organism evidence="8 9">
    <name type="scientific">Spinacia oleracea</name>
    <name type="common">Spinach</name>
    <dbReference type="NCBI Taxonomy" id="3562"/>
    <lineage>
        <taxon>Eukaryota</taxon>
        <taxon>Viridiplantae</taxon>
        <taxon>Streptophyta</taxon>
        <taxon>Embryophyta</taxon>
        <taxon>Tracheophyta</taxon>
        <taxon>Spermatophyta</taxon>
        <taxon>Magnoliopsida</taxon>
        <taxon>eudicotyledons</taxon>
        <taxon>Gunneridae</taxon>
        <taxon>Pentapetalae</taxon>
        <taxon>Caryophyllales</taxon>
        <taxon>Chenopodiaceae</taxon>
        <taxon>Chenopodioideae</taxon>
        <taxon>Anserineae</taxon>
        <taxon>Spinacia</taxon>
    </lineage>
</organism>
<feature type="transmembrane region" description="Helical" evidence="7">
    <location>
        <begin position="303"/>
        <end position="324"/>
    </location>
</feature>
<dbReference type="InterPro" id="IPR030182">
    <property type="entry name" value="PUP_plant"/>
</dbReference>
<dbReference type="GO" id="GO:0005345">
    <property type="term" value="F:purine nucleobase transmembrane transporter activity"/>
    <property type="evidence" value="ECO:0007669"/>
    <property type="project" value="UniProtKB-UniRule"/>
</dbReference>
<dbReference type="OrthoDB" id="1717816at2759"/>
<feature type="transmembrane region" description="Helical" evidence="7">
    <location>
        <begin position="164"/>
        <end position="181"/>
    </location>
</feature>
<dbReference type="PANTHER" id="PTHR31376:SF17">
    <property type="entry name" value="PURINE PERMEASE 21-RELATED"/>
    <property type="match status" value="1"/>
</dbReference>
<dbReference type="SUPFAM" id="SSF103481">
    <property type="entry name" value="Multidrug resistance efflux transporter EmrE"/>
    <property type="match status" value="1"/>
</dbReference>
<comment type="similarity">
    <text evidence="2 7">Belongs to the purine permeases (TC 2.A.7.14) family.</text>
</comment>
<keyword evidence="3 7" id="KW-0813">Transport</keyword>
<feature type="transmembrane region" description="Helical" evidence="7">
    <location>
        <begin position="233"/>
        <end position="254"/>
    </location>
</feature>
<gene>
    <name evidence="9" type="primary">LOC110796588</name>
</gene>
<reference evidence="8" key="1">
    <citation type="journal article" date="2021" name="Nat. Commun.">
        <title>Genomic analyses provide insights into spinach domestication and the genetic basis of agronomic traits.</title>
        <authorList>
            <person name="Cai X."/>
            <person name="Sun X."/>
            <person name="Xu C."/>
            <person name="Sun H."/>
            <person name="Wang X."/>
            <person name="Ge C."/>
            <person name="Zhang Z."/>
            <person name="Wang Q."/>
            <person name="Fei Z."/>
            <person name="Jiao C."/>
            <person name="Wang Q."/>
        </authorList>
    </citation>
    <scope>NUCLEOTIDE SEQUENCE [LARGE SCALE GENOMIC DNA]</scope>
    <source>
        <strain evidence="8">cv. Varoflay</strain>
    </source>
</reference>
<dbReference type="GO" id="GO:0016020">
    <property type="term" value="C:membrane"/>
    <property type="evidence" value="ECO:0007669"/>
    <property type="project" value="UniProtKB-SubCell"/>
</dbReference>
<feature type="transmembrane region" description="Helical" evidence="7">
    <location>
        <begin position="196"/>
        <end position="221"/>
    </location>
</feature>
<evidence type="ECO:0000256" key="3">
    <source>
        <dbReference type="ARBA" id="ARBA00022448"/>
    </source>
</evidence>
<evidence type="ECO:0000256" key="1">
    <source>
        <dbReference type="ARBA" id="ARBA00004141"/>
    </source>
</evidence>
<evidence type="ECO:0000313" key="8">
    <source>
        <dbReference type="Proteomes" id="UP000813463"/>
    </source>
</evidence>
<feature type="transmembrane region" description="Helical" evidence="7">
    <location>
        <begin position="111"/>
        <end position="132"/>
    </location>
</feature>
<keyword evidence="6 7" id="KW-0472">Membrane</keyword>
<evidence type="ECO:0000256" key="7">
    <source>
        <dbReference type="RuleBase" id="RU368015"/>
    </source>
</evidence>
<dbReference type="KEGG" id="soe:110796588"/>
<keyword evidence="4 7" id="KW-0812">Transmembrane</keyword>
<dbReference type="InterPro" id="IPR037185">
    <property type="entry name" value="EmrE-like"/>
</dbReference>
<dbReference type="GO" id="GO:0015211">
    <property type="term" value="F:purine nucleoside transmembrane transporter activity"/>
    <property type="evidence" value="ECO:0007669"/>
    <property type="project" value="UniProtKB-UniRule"/>
</dbReference>
<proteinExistence type="inferred from homology"/>
<evidence type="ECO:0000256" key="2">
    <source>
        <dbReference type="ARBA" id="ARBA00006213"/>
    </source>
</evidence>
<evidence type="ECO:0000256" key="5">
    <source>
        <dbReference type="ARBA" id="ARBA00022989"/>
    </source>
</evidence>
<feature type="transmembrane region" description="Helical" evidence="7">
    <location>
        <begin position="274"/>
        <end position="296"/>
    </location>
</feature>
<evidence type="ECO:0000256" key="4">
    <source>
        <dbReference type="ARBA" id="ARBA00022692"/>
    </source>
</evidence>
<accession>A0A9R0K4L2</accession>
<sequence length="375" mass="41060">MGDYEEQDFHVTVRDNNISEAVPSSSDAMQQQGLKRWIQIAICIIFILVGESIAVLLGRLYYNKGGNSKWMGTLVQFVGFPVLLPLYYIFPKQENAPKMHPPLLKLKVASIYIVLGLFGAGASMMYSVGLAYMPVSTFSLICASQLAFNALFSLFINSQKFTPYITNSLVLLTISSALLVFQTKSSLPEGVSKGKYVIGILCAIGNSAGYGLSLSVTEFTFQRILKNGSFKVTLDMIISLSLIASCAATVGLLVSGEWKTLKAEMNGFELGKMSYIMTLIWTAMCWQVYTIGSLGLIVKVSSLFSNVVAALGLPIVPILAVIFFHETMDGVKVVSILLAIWGFVSYTYPAYLDLYKPKTNNQVTTNVSTTYVNES</sequence>
<dbReference type="Pfam" id="PF16913">
    <property type="entry name" value="PUNUT"/>
    <property type="match status" value="1"/>
</dbReference>
<name>A0A9R0K4L2_SPIOL</name>
<keyword evidence="8" id="KW-1185">Reference proteome</keyword>
<feature type="transmembrane region" description="Helical" evidence="7">
    <location>
        <begin position="37"/>
        <end position="58"/>
    </location>
</feature>
<feature type="transmembrane region" description="Helical" evidence="7">
    <location>
        <begin position="70"/>
        <end position="90"/>
    </location>
</feature>
<comment type="subcellular location">
    <subcellularLocation>
        <location evidence="1 7">Membrane</location>
        <topology evidence="1 7">Multi-pass membrane protein</topology>
    </subcellularLocation>
</comment>
<dbReference type="AlphaFoldDB" id="A0A9R0K4L2"/>
<dbReference type="GO" id="GO:0022857">
    <property type="term" value="F:transmembrane transporter activity"/>
    <property type="evidence" value="ECO:0000318"/>
    <property type="project" value="GO_Central"/>
</dbReference>
<evidence type="ECO:0000313" key="9">
    <source>
        <dbReference type="RefSeq" id="XP_021857340.1"/>
    </source>
</evidence>
<dbReference type="GeneID" id="110796588"/>
<dbReference type="PANTHER" id="PTHR31376">
    <property type="entry name" value="OS09G0467300 PROTEIN-RELATED"/>
    <property type="match status" value="1"/>
</dbReference>
<keyword evidence="5 7" id="KW-1133">Transmembrane helix</keyword>
<feature type="transmembrane region" description="Helical" evidence="7">
    <location>
        <begin position="330"/>
        <end position="348"/>
    </location>
</feature>
<dbReference type="RefSeq" id="XP_021857340.1">
    <property type="nucleotide sequence ID" value="XM_022001648.2"/>
</dbReference>
<feature type="transmembrane region" description="Helical" evidence="7">
    <location>
        <begin position="138"/>
        <end position="157"/>
    </location>
</feature>
<protein>
    <recommendedName>
        <fullName evidence="7">Probable purine permease</fullName>
    </recommendedName>
</protein>
<reference evidence="9" key="2">
    <citation type="submission" date="2025-08" db="UniProtKB">
        <authorList>
            <consortium name="RefSeq"/>
        </authorList>
    </citation>
    <scope>IDENTIFICATION</scope>
    <source>
        <tissue evidence="9">Leaf</tissue>
    </source>
</reference>
<evidence type="ECO:0000256" key="6">
    <source>
        <dbReference type="ARBA" id="ARBA00023136"/>
    </source>
</evidence>